<accession>A0A0R3UNS1</accession>
<dbReference type="WBParaSite" id="MCOS_0000945901-mRNA-1">
    <property type="protein sequence ID" value="MCOS_0000945901-mRNA-1"/>
    <property type="gene ID" value="MCOS_0000945901"/>
</dbReference>
<evidence type="ECO:0000313" key="2">
    <source>
        <dbReference type="EMBL" id="VDD83457.1"/>
    </source>
</evidence>
<dbReference type="Proteomes" id="UP000267029">
    <property type="component" value="Unassembled WGS sequence"/>
</dbReference>
<name>A0A0R3UNS1_MESCO</name>
<evidence type="ECO:0000313" key="3">
    <source>
        <dbReference type="Proteomes" id="UP000267029"/>
    </source>
</evidence>
<reference evidence="4" key="1">
    <citation type="submission" date="2017-02" db="UniProtKB">
        <authorList>
            <consortium name="WormBaseParasite"/>
        </authorList>
    </citation>
    <scope>IDENTIFICATION</scope>
</reference>
<protein>
    <submittedName>
        <fullName evidence="4">Transposase</fullName>
    </submittedName>
</protein>
<feature type="region of interest" description="Disordered" evidence="1">
    <location>
        <begin position="58"/>
        <end position="77"/>
    </location>
</feature>
<dbReference type="AlphaFoldDB" id="A0A0R3UNS1"/>
<organism evidence="4">
    <name type="scientific">Mesocestoides corti</name>
    <name type="common">Flatworm</name>
    <dbReference type="NCBI Taxonomy" id="53468"/>
    <lineage>
        <taxon>Eukaryota</taxon>
        <taxon>Metazoa</taxon>
        <taxon>Spiralia</taxon>
        <taxon>Lophotrochozoa</taxon>
        <taxon>Platyhelminthes</taxon>
        <taxon>Cestoda</taxon>
        <taxon>Eucestoda</taxon>
        <taxon>Cyclophyllidea</taxon>
        <taxon>Mesocestoididae</taxon>
        <taxon>Mesocestoides</taxon>
    </lineage>
</organism>
<evidence type="ECO:0000313" key="4">
    <source>
        <dbReference type="WBParaSite" id="MCOS_0000945901-mRNA-1"/>
    </source>
</evidence>
<dbReference type="EMBL" id="UXSR01005729">
    <property type="protein sequence ID" value="VDD83457.1"/>
    <property type="molecule type" value="Genomic_DNA"/>
</dbReference>
<gene>
    <name evidence="2" type="ORF">MCOS_LOCUS9460</name>
</gene>
<proteinExistence type="predicted"/>
<reference evidence="2 3" key="2">
    <citation type="submission" date="2018-10" db="EMBL/GenBank/DDBJ databases">
        <authorList>
            <consortium name="Pathogen Informatics"/>
        </authorList>
    </citation>
    <scope>NUCLEOTIDE SEQUENCE [LARGE SCALE GENOMIC DNA]</scope>
</reference>
<keyword evidence="3" id="KW-1185">Reference proteome</keyword>
<evidence type="ECO:0000256" key="1">
    <source>
        <dbReference type="SAM" id="MobiDB-lite"/>
    </source>
</evidence>
<sequence>MPWQLTVHKVENTAYFDGTAHILAEDPLHARCPEVCGGILQPSAVQPDLVGPGVGTLIQTRPHSRETRMPGSGGVDS</sequence>